<comment type="caution">
    <text evidence="2">The sequence shown here is derived from an EMBL/GenBank/DDBJ whole genome shotgun (WGS) entry which is preliminary data.</text>
</comment>
<dbReference type="AlphaFoldDB" id="A0A9P7K694"/>
<proteinExistence type="predicted"/>
<organism evidence="2 3">
    <name type="scientific">Asterophora parasitica</name>
    <dbReference type="NCBI Taxonomy" id="117018"/>
    <lineage>
        <taxon>Eukaryota</taxon>
        <taxon>Fungi</taxon>
        <taxon>Dikarya</taxon>
        <taxon>Basidiomycota</taxon>
        <taxon>Agaricomycotina</taxon>
        <taxon>Agaricomycetes</taxon>
        <taxon>Agaricomycetidae</taxon>
        <taxon>Agaricales</taxon>
        <taxon>Tricholomatineae</taxon>
        <taxon>Lyophyllaceae</taxon>
        <taxon>Asterophora</taxon>
    </lineage>
</organism>
<evidence type="ECO:0000313" key="2">
    <source>
        <dbReference type="EMBL" id="KAG5639926.1"/>
    </source>
</evidence>
<feature type="region of interest" description="Disordered" evidence="1">
    <location>
        <begin position="140"/>
        <end position="164"/>
    </location>
</feature>
<feature type="compositionally biased region" description="Basic and acidic residues" evidence="1">
    <location>
        <begin position="20"/>
        <end position="39"/>
    </location>
</feature>
<feature type="region of interest" description="Disordered" evidence="1">
    <location>
        <begin position="1"/>
        <end position="39"/>
    </location>
</feature>
<evidence type="ECO:0000256" key="1">
    <source>
        <dbReference type="SAM" id="MobiDB-lite"/>
    </source>
</evidence>
<name>A0A9P7K694_9AGAR</name>
<reference evidence="2" key="1">
    <citation type="submission" date="2020-07" db="EMBL/GenBank/DDBJ databases">
        <authorList>
            <person name="Nieuwenhuis M."/>
            <person name="Van De Peppel L.J.J."/>
        </authorList>
    </citation>
    <scope>NUCLEOTIDE SEQUENCE</scope>
    <source>
        <strain evidence="2">AP01</strain>
        <tissue evidence="2">Mycelium</tissue>
    </source>
</reference>
<sequence>MKVNCWAVGSGKEGQGLKSKGKDKDKDTAGAAKSKDAESDKAWMVMAEANIMEFMEEVMGSDPFVGLTDFDEGYTASEDDIKNTFLFEHLSLPEPSLPKPGPKLDDDGILNLFTDGCETDKETKILSHSKDEMLELYENEHRSTRDSGDNNSGGKDSGSVEEGNSEFNDKYFDVLRGTDNCQLLGLRDEAYTNTFAAAALSKDVQENPNLINVKLYNSGASCHMSGL</sequence>
<protein>
    <submittedName>
        <fullName evidence="2">Uncharacterized protein</fullName>
    </submittedName>
</protein>
<dbReference type="EMBL" id="JABCKV010001654">
    <property type="protein sequence ID" value="KAG5639926.1"/>
    <property type="molecule type" value="Genomic_DNA"/>
</dbReference>
<evidence type="ECO:0000313" key="3">
    <source>
        <dbReference type="Proteomes" id="UP000775547"/>
    </source>
</evidence>
<gene>
    <name evidence="2" type="ORF">DXG03_002332</name>
</gene>
<keyword evidence="3" id="KW-1185">Reference proteome</keyword>
<reference evidence="2" key="2">
    <citation type="submission" date="2021-10" db="EMBL/GenBank/DDBJ databases">
        <title>Phylogenomics reveals ancestral predisposition of the termite-cultivated fungus Termitomyces towards a domesticated lifestyle.</title>
        <authorList>
            <person name="Auxier B."/>
            <person name="Grum-Grzhimaylo A."/>
            <person name="Cardenas M.E."/>
            <person name="Lodge J.D."/>
            <person name="Laessoe T."/>
            <person name="Pedersen O."/>
            <person name="Smith M.E."/>
            <person name="Kuyper T.W."/>
            <person name="Franco-Molano E.A."/>
            <person name="Baroni T.J."/>
            <person name="Aanen D.K."/>
        </authorList>
    </citation>
    <scope>NUCLEOTIDE SEQUENCE</scope>
    <source>
        <strain evidence="2">AP01</strain>
        <tissue evidence="2">Mycelium</tissue>
    </source>
</reference>
<dbReference type="Proteomes" id="UP000775547">
    <property type="component" value="Unassembled WGS sequence"/>
</dbReference>
<accession>A0A9P7K694</accession>